<evidence type="ECO:0000256" key="2">
    <source>
        <dbReference type="SAM" id="MobiDB-lite"/>
    </source>
</evidence>
<feature type="domain" description="HTH OST-type" evidence="3">
    <location>
        <begin position="17"/>
        <end position="91"/>
    </location>
</feature>
<dbReference type="Proteomes" id="UP000092124">
    <property type="component" value="Unassembled WGS sequence"/>
</dbReference>
<dbReference type="FunFam" id="3.30.420.610:FF:000004">
    <property type="entry name" value="Meiosis regulator and mRNA stability factor 1"/>
    <property type="match status" value="1"/>
</dbReference>
<dbReference type="InterPro" id="IPR041966">
    <property type="entry name" value="LOTUS-like"/>
</dbReference>
<dbReference type="STRING" id="56216.A0A1A6H9V7"/>
<dbReference type="OrthoDB" id="9833479at2759"/>
<dbReference type="GO" id="GO:0030154">
    <property type="term" value="P:cell differentiation"/>
    <property type="evidence" value="ECO:0007669"/>
    <property type="project" value="UniProtKB-KW"/>
</dbReference>
<feature type="non-terminal residue" evidence="4">
    <location>
        <position position="1"/>
    </location>
</feature>
<feature type="non-terminal residue" evidence="4">
    <location>
        <position position="331"/>
    </location>
</feature>
<accession>A0A1A6H9V7</accession>
<evidence type="ECO:0000313" key="5">
    <source>
        <dbReference type="Proteomes" id="UP000092124"/>
    </source>
</evidence>
<dbReference type="AlphaFoldDB" id="A0A1A6H9V7"/>
<dbReference type="CDD" id="cd09983">
    <property type="entry name" value="LOTUS_7_Limkain_b1"/>
    <property type="match status" value="1"/>
</dbReference>
<keyword evidence="1" id="KW-0221">Differentiation</keyword>
<sequence>VADLKSGKQIQLINKKSLRSLTAQLLVLLMSWEGDTYLSVDELRRHYETTHSTPLNPCEYGFMTLTELLKSLPYLMEVFTNDKAEECVKLTSLYLFAKNVRSLLHTYHYQQIFLHEFSMAYTKYVGETLQPKTYGYSNVEELLGAIPQVVWIKGHGYKRIVVLKNDMRNQLSSLGLFPASHEEQPAVSRQILEVSESRIASELQLRTGPSQMEQELLHLTNSSPVDLLCAPVPSCLPSPQLRPDPVILQSTDLIQFEEHPQEPLGIVVLNQEEKTEIPVPVKTGETLPCDSCSPCGPASTPAIPSPSLEAPTPLFSKDTVESPAKKQPKKR</sequence>
<dbReference type="Pfam" id="PF12872">
    <property type="entry name" value="OST-HTH"/>
    <property type="match status" value="2"/>
</dbReference>
<gene>
    <name evidence="4" type="ORF">A6R68_14787</name>
</gene>
<protein>
    <recommendedName>
        <fullName evidence="3">HTH OST-type domain-containing protein</fullName>
    </recommendedName>
</protein>
<reference evidence="4 5" key="1">
    <citation type="submission" date="2016-06" db="EMBL/GenBank/DDBJ databases">
        <title>The Draft Genome Sequence and Annotation of the Desert Woodrat Neotoma lepida.</title>
        <authorList>
            <person name="Campbell M."/>
            <person name="Oakeson K.F."/>
            <person name="Yandell M."/>
            <person name="Halpert J.R."/>
            <person name="Dearing D."/>
        </authorList>
    </citation>
    <scope>NUCLEOTIDE SEQUENCE [LARGE SCALE GENOMIC DNA]</scope>
    <source>
        <strain evidence="4">417</strain>
        <tissue evidence="4">Liver</tissue>
    </source>
</reference>
<dbReference type="InterPro" id="IPR025605">
    <property type="entry name" value="OST-HTH/LOTUS_dom"/>
</dbReference>
<evidence type="ECO:0000256" key="1">
    <source>
        <dbReference type="ARBA" id="ARBA00022782"/>
    </source>
</evidence>
<comment type="caution">
    <text evidence="4">The sequence shown here is derived from an EMBL/GenBank/DDBJ whole genome shotgun (WGS) entry which is preliminary data.</text>
</comment>
<evidence type="ECO:0000259" key="3">
    <source>
        <dbReference type="PROSITE" id="PS51644"/>
    </source>
</evidence>
<evidence type="ECO:0000313" key="4">
    <source>
        <dbReference type="EMBL" id="OBS74665.1"/>
    </source>
</evidence>
<proteinExistence type="predicted"/>
<dbReference type="CDD" id="cd09984">
    <property type="entry name" value="LOTUS_8_Limkain_b1"/>
    <property type="match status" value="1"/>
</dbReference>
<dbReference type="Gene3D" id="3.30.420.610">
    <property type="entry name" value="LOTUS domain-like"/>
    <property type="match status" value="2"/>
</dbReference>
<keyword evidence="5" id="KW-1185">Reference proteome</keyword>
<feature type="domain" description="HTH OST-type" evidence="3">
    <location>
        <begin position="92"/>
        <end position="166"/>
    </location>
</feature>
<dbReference type="EMBL" id="LZPO01044402">
    <property type="protein sequence ID" value="OBS74665.1"/>
    <property type="molecule type" value="Genomic_DNA"/>
</dbReference>
<name>A0A1A6H9V7_NEOLE</name>
<dbReference type="PROSITE" id="PS51644">
    <property type="entry name" value="HTH_OST"/>
    <property type="match status" value="2"/>
</dbReference>
<feature type="region of interest" description="Disordered" evidence="2">
    <location>
        <begin position="292"/>
        <end position="331"/>
    </location>
</feature>
<organism evidence="4 5">
    <name type="scientific">Neotoma lepida</name>
    <name type="common">Desert woodrat</name>
    <dbReference type="NCBI Taxonomy" id="56216"/>
    <lineage>
        <taxon>Eukaryota</taxon>
        <taxon>Metazoa</taxon>
        <taxon>Chordata</taxon>
        <taxon>Craniata</taxon>
        <taxon>Vertebrata</taxon>
        <taxon>Euteleostomi</taxon>
        <taxon>Mammalia</taxon>
        <taxon>Eutheria</taxon>
        <taxon>Euarchontoglires</taxon>
        <taxon>Glires</taxon>
        <taxon>Rodentia</taxon>
        <taxon>Myomorpha</taxon>
        <taxon>Muroidea</taxon>
        <taxon>Cricetidae</taxon>
        <taxon>Neotominae</taxon>
        <taxon>Neotoma</taxon>
    </lineage>
</organism>